<dbReference type="PRINTS" id="PR00413">
    <property type="entry name" value="HADHALOGNASE"/>
</dbReference>
<protein>
    <submittedName>
        <fullName evidence="1">Putative hydrolase of the HAD superfamily</fullName>
    </submittedName>
</protein>
<name>A0A1I3I8Y9_9PLAN</name>
<dbReference type="STRING" id="1576369.SAMN05421753_10916"/>
<organism evidence="1 2">
    <name type="scientific">Planctomicrobium piriforme</name>
    <dbReference type="NCBI Taxonomy" id="1576369"/>
    <lineage>
        <taxon>Bacteria</taxon>
        <taxon>Pseudomonadati</taxon>
        <taxon>Planctomycetota</taxon>
        <taxon>Planctomycetia</taxon>
        <taxon>Planctomycetales</taxon>
        <taxon>Planctomycetaceae</taxon>
        <taxon>Planctomicrobium</taxon>
    </lineage>
</organism>
<sequence>MTKSATNLPAGPLKTIVFDMGNVLVFFSHDRMCRQIGKLCGCSGDEMRVQLLESGLQWEFERGLIDEKILHMRLEEIFNCRIDLAALCRATADIFTLNDTIVPVLDELKHRGLRLVLLSNTCRTHVQFIREHWDFLDRFDQLVVSYEVGAIKPEDAMYRAALNAIECRPEEALYTDDIAPYVAKGRSFGLNAAVFTTTEKFLADLRDYGIEIDAPGCRDSEYPGRSVSS</sequence>
<proteinExistence type="predicted"/>
<evidence type="ECO:0000313" key="2">
    <source>
        <dbReference type="Proteomes" id="UP000199518"/>
    </source>
</evidence>
<dbReference type="InterPro" id="IPR023198">
    <property type="entry name" value="PGP-like_dom2"/>
</dbReference>
<evidence type="ECO:0000313" key="1">
    <source>
        <dbReference type="EMBL" id="SFI44297.1"/>
    </source>
</evidence>
<accession>A0A1I3I8Y9</accession>
<dbReference type="CDD" id="cd02603">
    <property type="entry name" value="HAD_sEH-N_like"/>
    <property type="match status" value="1"/>
</dbReference>
<dbReference type="InterPro" id="IPR023214">
    <property type="entry name" value="HAD_sf"/>
</dbReference>
<keyword evidence="1" id="KW-0378">Hydrolase</keyword>
<dbReference type="PANTHER" id="PTHR43611">
    <property type="entry name" value="ALPHA-D-GLUCOSE 1-PHOSPHATE PHOSPHATASE"/>
    <property type="match status" value="1"/>
</dbReference>
<dbReference type="AlphaFoldDB" id="A0A1I3I8Y9"/>
<dbReference type="InterPro" id="IPR006439">
    <property type="entry name" value="HAD-SF_hydro_IA"/>
</dbReference>
<keyword evidence="2" id="KW-1185">Reference proteome</keyword>
<dbReference type="EMBL" id="FOQD01000009">
    <property type="protein sequence ID" value="SFI44297.1"/>
    <property type="molecule type" value="Genomic_DNA"/>
</dbReference>
<dbReference type="InterPro" id="IPR036412">
    <property type="entry name" value="HAD-like_sf"/>
</dbReference>
<dbReference type="RefSeq" id="WP_245764599.1">
    <property type="nucleotide sequence ID" value="NZ_FOQD01000009.1"/>
</dbReference>
<dbReference type="SFLD" id="SFLDS00003">
    <property type="entry name" value="Haloacid_Dehalogenase"/>
    <property type="match status" value="1"/>
</dbReference>
<dbReference type="GO" id="GO:0016787">
    <property type="term" value="F:hydrolase activity"/>
    <property type="evidence" value="ECO:0007669"/>
    <property type="project" value="UniProtKB-KW"/>
</dbReference>
<dbReference type="Gene3D" id="1.10.150.240">
    <property type="entry name" value="Putative phosphatase, domain 2"/>
    <property type="match status" value="1"/>
</dbReference>
<reference evidence="2" key="1">
    <citation type="submission" date="2016-10" db="EMBL/GenBank/DDBJ databases">
        <authorList>
            <person name="Varghese N."/>
            <person name="Submissions S."/>
        </authorList>
    </citation>
    <scope>NUCLEOTIDE SEQUENCE [LARGE SCALE GENOMIC DNA]</scope>
    <source>
        <strain evidence="2">DSM 26348</strain>
    </source>
</reference>
<gene>
    <name evidence="1" type="ORF">SAMN05421753_10916</name>
</gene>
<dbReference type="SUPFAM" id="SSF56784">
    <property type="entry name" value="HAD-like"/>
    <property type="match status" value="1"/>
</dbReference>
<dbReference type="Pfam" id="PF00702">
    <property type="entry name" value="Hydrolase"/>
    <property type="match status" value="1"/>
</dbReference>
<dbReference type="PANTHER" id="PTHR43611:SF3">
    <property type="entry name" value="FLAVIN MONONUCLEOTIDE HYDROLASE 1, CHLOROPLATIC"/>
    <property type="match status" value="1"/>
</dbReference>
<dbReference type="Proteomes" id="UP000199518">
    <property type="component" value="Unassembled WGS sequence"/>
</dbReference>
<dbReference type="SFLD" id="SFLDG01129">
    <property type="entry name" value="C1.5:_HAD__Beta-PGM__Phosphata"/>
    <property type="match status" value="1"/>
</dbReference>
<dbReference type="Gene3D" id="3.40.50.1000">
    <property type="entry name" value="HAD superfamily/HAD-like"/>
    <property type="match status" value="1"/>
</dbReference>